<feature type="transmembrane region" description="Helical" evidence="5">
    <location>
        <begin position="56"/>
        <end position="77"/>
    </location>
</feature>
<sequence>MNRSRAHNLLLRRFITTCILARETGRMAAAGAQVHCPLLWKTLLAKGSNVKRDTHLVVLLLAVIGCSLGSLTVWKVFASRDRALQEVDVHGLNLTQALSTYSEGIVRQSALLLLGLVERLETEGSGPAQIQRLSILVNRQQPMMPQLSGITIYDSHGHWLMSSNRPIPAGANSTDRAYFIHHRDDPSREIFIGPPIVSRSNQEWVMTISRRFNDAQGDFAGVVAVTLGIENFLRLFGKIDVGQDGAIGLSHTDGTLLARYPFREQDMGRNFSTSPIYAKYLVDQSVGTASFTSSLDGVERLYAFRQSDRLPLITTVALGKREALAAWRTEALLSAVVVAGLLGLTGLIGWFLILDIRRRTEAEDQLRETQQQLLASNGQLELLAMKDALTGLANRRCFDESLAREALRAKREGTTLALLMIDIDYFKRFNDAYGHVAGDACLQTVGRIFEACVRRPSDLVARYGGEEMGIIMPDTDSDGAAVVAQLILDRLKQEHIVHGTSPFARLTASIGIATATGAQLEDLQGLVEVADQALYSAKAAGRNQCVTAGR</sequence>
<dbReference type="GO" id="GO:0005886">
    <property type="term" value="C:plasma membrane"/>
    <property type="evidence" value="ECO:0007669"/>
    <property type="project" value="UniProtKB-SubCell"/>
</dbReference>
<dbReference type="SUPFAM" id="SSF55073">
    <property type="entry name" value="Nucleotide cyclase"/>
    <property type="match status" value="1"/>
</dbReference>
<keyword evidence="5" id="KW-0812">Transmembrane</keyword>
<evidence type="ECO:0000259" key="6">
    <source>
        <dbReference type="PROSITE" id="PS50887"/>
    </source>
</evidence>
<dbReference type="FunFam" id="3.30.70.270:FF:000001">
    <property type="entry name" value="Diguanylate cyclase domain protein"/>
    <property type="match status" value="1"/>
</dbReference>
<dbReference type="Pfam" id="PF22588">
    <property type="entry name" value="dCache_1_like"/>
    <property type="match status" value="1"/>
</dbReference>
<dbReference type="GO" id="GO:1902201">
    <property type="term" value="P:negative regulation of bacterial-type flagellum-dependent cell motility"/>
    <property type="evidence" value="ECO:0007669"/>
    <property type="project" value="TreeGrafter"/>
</dbReference>
<reference evidence="7 8" key="1">
    <citation type="submission" date="2016-10" db="EMBL/GenBank/DDBJ databases">
        <authorList>
            <person name="de Groot N.N."/>
        </authorList>
    </citation>
    <scope>NUCLEOTIDE SEQUENCE [LARGE SCALE GENOMIC DNA]</scope>
    <source>
        <strain evidence="7 8">ICMP 14252</strain>
    </source>
</reference>
<gene>
    <name evidence="7" type="ORF">SAMN05216247_109186</name>
</gene>
<protein>
    <recommendedName>
        <fullName evidence="3">diguanylate cyclase</fullName>
        <ecNumber evidence="3">2.7.7.65</ecNumber>
    </recommendedName>
</protein>
<comment type="subcellular location">
    <subcellularLocation>
        <location evidence="2">Cell inner membrane</location>
    </subcellularLocation>
</comment>
<dbReference type="EMBL" id="FNOX01000009">
    <property type="protein sequence ID" value="SDZ37289.1"/>
    <property type="molecule type" value="Genomic_DNA"/>
</dbReference>
<organism evidence="7 8">
    <name type="scientific">Pseudomonas salomonii</name>
    <dbReference type="NCBI Taxonomy" id="191391"/>
    <lineage>
        <taxon>Bacteria</taxon>
        <taxon>Pseudomonadati</taxon>
        <taxon>Pseudomonadota</taxon>
        <taxon>Gammaproteobacteria</taxon>
        <taxon>Pseudomonadales</taxon>
        <taxon>Pseudomonadaceae</taxon>
        <taxon>Pseudomonas</taxon>
    </lineage>
</organism>
<evidence type="ECO:0000313" key="7">
    <source>
        <dbReference type="EMBL" id="SDZ37289.1"/>
    </source>
</evidence>
<evidence type="ECO:0000256" key="5">
    <source>
        <dbReference type="SAM" id="Phobius"/>
    </source>
</evidence>
<proteinExistence type="predicted"/>
<dbReference type="PANTHER" id="PTHR45138:SF9">
    <property type="entry name" value="DIGUANYLATE CYCLASE DGCM-RELATED"/>
    <property type="match status" value="1"/>
</dbReference>
<evidence type="ECO:0000256" key="1">
    <source>
        <dbReference type="ARBA" id="ARBA00001946"/>
    </source>
</evidence>
<dbReference type="Gene3D" id="3.30.70.270">
    <property type="match status" value="1"/>
</dbReference>
<dbReference type="Proteomes" id="UP000182902">
    <property type="component" value="Unassembled WGS sequence"/>
</dbReference>
<dbReference type="InterPro" id="IPR000160">
    <property type="entry name" value="GGDEF_dom"/>
</dbReference>
<dbReference type="CDD" id="cd12915">
    <property type="entry name" value="PDC2_DGC_like"/>
    <property type="match status" value="1"/>
</dbReference>
<dbReference type="Gene3D" id="3.30.450.20">
    <property type="entry name" value="PAS domain"/>
    <property type="match status" value="2"/>
</dbReference>
<feature type="transmembrane region" description="Helical" evidence="5">
    <location>
        <begin position="331"/>
        <end position="353"/>
    </location>
</feature>
<keyword evidence="5" id="KW-1133">Transmembrane helix</keyword>
<dbReference type="AlphaFoldDB" id="A0A1H3SJK8"/>
<evidence type="ECO:0000256" key="4">
    <source>
        <dbReference type="ARBA" id="ARBA00034247"/>
    </source>
</evidence>
<dbReference type="GO" id="GO:0043709">
    <property type="term" value="P:cell adhesion involved in single-species biofilm formation"/>
    <property type="evidence" value="ECO:0007669"/>
    <property type="project" value="TreeGrafter"/>
</dbReference>
<dbReference type="InterPro" id="IPR029787">
    <property type="entry name" value="Nucleotide_cyclase"/>
</dbReference>
<dbReference type="EC" id="2.7.7.65" evidence="3"/>
<dbReference type="NCBIfam" id="TIGR00254">
    <property type="entry name" value="GGDEF"/>
    <property type="match status" value="1"/>
</dbReference>
<comment type="cofactor">
    <cofactor evidence="1">
        <name>Mg(2+)</name>
        <dbReference type="ChEBI" id="CHEBI:18420"/>
    </cofactor>
</comment>
<feature type="domain" description="GGDEF" evidence="6">
    <location>
        <begin position="414"/>
        <end position="550"/>
    </location>
</feature>
<keyword evidence="5" id="KW-0472">Membrane</keyword>
<dbReference type="GO" id="GO:0052621">
    <property type="term" value="F:diguanylate cyclase activity"/>
    <property type="evidence" value="ECO:0007669"/>
    <property type="project" value="UniProtKB-EC"/>
</dbReference>
<accession>A0A1H3SJK8</accession>
<comment type="catalytic activity">
    <reaction evidence="4">
        <text>2 GTP = 3',3'-c-di-GMP + 2 diphosphate</text>
        <dbReference type="Rhea" id="RHEA:24898"/>
        <dbReference type="ChEBI" id="CHEBI:33019"/>
        <dbReference type="ChEBI" id="CHEBI:37565"/>
        <dbReference type="ChEBI" id="CHEBI:58805"/>
        <dbReference type="EC" id="2.7.7.65"/>
    </reaction>
</comment>
<evidence type="ECO:0000256" key="2">
    <source>
        <dbReference type="ARBA" id="ARBA00004533"/>
    </source>
</evidence>
<evidence type="ECO:0000256" key="3">
    <source>
        <dbReference type="ARBA" id="ARBA00012528"/>
    </source>
</evidence>
<dbReference type="PANTHER" id="PTHR45138">
    <property type="entry name" value="REGULATORY COMPONENTS OF SENSORY TRANSDUCTION SYSTEM"/>
    <property type="match status" value="1"/>
</dbReference>
<dbReference type="PROSITE" id="PS50887">
    <property type="entry name" value="GGDEF"/>
    <property type="match status" value="1"/>
</dbReference>
<dbReference type="SMART" id="SM00267">
    <property type="entry name" value="GGDEF"/>
    <property type="match status" value="1"/>
</dbReference>
<dbReference type="InterPro" id="IPR050469">
    <property type="entry name" value="Diguanylate_Cyclase"/>
</dbReference>
<dbReference type="InterPro" id="IPR043128">
    <property type="entry name" value="Rev_trsase/Diguanyl_cyclase"/>
</dbReference>
<name>A0A1H3SJK8_9PSED</name>
<dbReference type="CDD" id="cd12914">
    <property type="entry name" value="PDC1_DGC_like"/>
    <property type="match status" value="1"/>
</dbReference>
<dbReference type="Pfam" id="PF00990">
    <property type="entry name" value="GGDEF"/>
    <property type="match status" value="1"/>
</dbReference>
<dbReference type="CDD" id="cd01949">
    <property type="entry name" value="GGDEF"/>
    <property type="match status" value="1"/>
</dbReference>
<dbReference type="InterPro" id="IPR054327">
    <property type="entry name" value="His-kinase-like_sensor"/>
</dbReference>
<evidence type="ECO:0000313" key="8">
    <source>
        <dbReference type="Proteomes" id="UP000182902"/>
    </source>
</evidence>